<keyword evidence="4" id="KW-1003">Cell membrane</keyword>
<evidence type="ECO:0000256" key="7">
    <source>
        <dbReference type="ARBA" id="ARBA00023053"/>
    </source>
</evidence>
<organism evidence="13 14">
    <name type="scientific">Draconibacterium aestuarii</name>
    <dbReference type="NCBI Taxonomy" id="2998507"/>
    <lineage>
        <taxon>Bacteria</taxon>
        <taxon>Pseudomonadati</taxon>
        <taxon>Bacteroidota</taxon>
        <taxon>Bacteroidia</taxon>
        <taxon>Marinilabiliales</taxon>
        <taxon>Prolixibacteraceae</taxon>
        <taxon>Draconibacterium</taxon>
    </lineage>
</organism>
<evidence type="ECO:0000256" key="1">
    <source>
        <dbReference type="ARBA" id="ARBA00004651"/>
    </source>
</evidence>
<dbReference type="PANTHER" id="PTHR42985:SF40">
    <property type="entry name" value="LD47995P-RELATED"/>
    <property type="match status" value="1"/>
</dbReference>
<dbReference type="InterPro" id="IPR038377">
    <property type="entry name" value="Na/Glc_symporter_sf"/>
</dbReference>
<dbReference type="GO" id="GO:0015293">
    <property type="term" value="F:symporter activity"/>
    <property type="evidence" value="ECO:0007669"/>
    <property type="project" value="TreeGrafter"/>
</dbReference>
<dbReference type="Pfam" id="PF00474">
    <property type="entry name" value="SSF"/>
    <property type="match status" value="1"/>
</dbReference>
<evidence type="ECO:0000256" key="9">
    <source>
        <dbReference type="ARBA" id="ARBA00023136"/>
    </source>
</evidence>
<dbReference type="AlphaFoldDB" id="A0A9X3FB29"/>
<dbReference type="GO" id="GO:0005886">
    <property type="term" value="C:plasma membrane"/>
    <property type="evidence" value="ECO:0007669"/>
    <property type="project" value="UniProtKB-SubCell"/>
</dbReference>
<dbReference type="Gene3D" id="1.20.1730.10">
    <property type="entry name" value="Sodium/glucose cotransporter"/>
    <property type="match status" value="1"/>
</dbReference>
<dbReference type="RefSeq" id="WP_343334306.1">
    <property type="nucleotide sequence ID" value="NZ_JAPOHD010000030.1"/>
</dbReference>
<dbReference type="NCBIfam" id="TIGR00813">
    <property type="entry name" value="sss"/>
    <property type="match status" value="1"/>
</dbReference>
<feature type="transmembrane region" description="Helical" evidence="12">
    <location>
        <begin position="318"/>
        <end position="341"/>
    </location>
</feature>
<dbReference type="GO" id="GO:0006814">
    <property type="term" value="P:sodium ion transport"/>
    <property type="evidence" value="ECO:0007669"/>
    <property type="project" value="UniProtKB-KW"/>
</dbReference>
<protein>
    <submittedName>
        <fullName evidence="13">Sodium:solute symporter</fullName>
    </submittedName>
</protein>
<evidence type="ECO:0000256" key="8">
    <source>
        <dbReference type="ARBA" id="ARBA00023065"/>
    </source>
</evidence>
<evidence type="ECO:0000256" key="2">
    <source>
        <dbReference type="ARBA" id="ARBA00006434"/>
    </source>
</evidence>
<feature type="transmembrane region" description="Helical" evidence="12">
    <location>
        <begin position="234"/>
        <end position="252"/>
    </location>
</feature>
<evidence type="ECO:0000256" key="12">
    <source>
        <dbReference type="SAM" id="Phobius"/>
    </source>
</evidence>
<feature type="transmembrane region" description="Helical" evidence="12">
    <location>
        <begin position="156"/>
        <end position="180"/>
    </location>
</feature>
<feature type="transmembrane region" description="Helical" evidence="12">
    <location>
        <begin position="435"/>
        <end position="458"/>
    </location>
</feature>
<gene>
    <name evidence="13" type="ORF">OU798_16600</name>
</gene>
<feature type="transmembrane region" description="Helical" evidence="12">
    <location>
        <begin position="6"/>
        <end position="27"/>
    </location>
</feature>
<feature type="transmembrane region" description="Helical" evidence="12">
    <location>
        <begin position="378"/>
        <end position="396"/>
    </location>
</feature>
<comment type="caution">
    <text evidence="13">The sequence shown here is derived from an EMBL/GenBank/DDBJ whole genome shotgun (WGS) entry which is preliminary data.</text>
</comment>
<keyword evidence="6 12" id="KW-1133">Transmembrane helix</keyword>
<dbReference type="InterPro" id="IPR001734">
    <property type="entry name" value="Na/solute_symporter"/>
</dbReference>
<evidence type="ECO:0000313" key="13">
    <source>
        <dbReference type="EMBL" id="MCY1721976.1"/>
    </source>
</evidence>
<feature type="transmembrane region" description="Helical" evidence="12">
    <location>
        <begin position="402"/>
        <end position="423"/>
    </location>
</feature>
<feature type="transmembrane region" description="Helical" evidence="12">
    <location>
        <begin position="123"/>
        <end position="144"/>
    </location>
</feature>
<proteinExistence type="inferred from homology"/>
<keyword evidence="10" id="KW-0739">Sodium transport</keyword>
<keyword evidence="7" id="KW-0915">Sodium</keyword>
<keyword evidence="3" id="KW-0813">Transport</keyword>
<keyword evidence="9 12" id="KW-0472">Membrane</keyword>
<evidence type="ECO:0000256" key="4">
    <source>
        <dbReference type="ARBA" id="ARBA00022475"/>
    </source>
</evidence>
<comment type="subcellular location">
    <subcellularLocation>
        <location evidence="1">Cell membrane</location>
        <topology evidence="1">Multi-pass membrane protein</topology>
    </subcellularLocation>
</comment>
<name>A0A9X3FB29_9BACT</name>
<keyword evidence="5 12" id="KW-0812">Transmembrane</keyword>
<evidence type="ECO:0000256" key="11">
    <source>
        <dbReference type="RuleBase" id="RU362091"/>
    </source>
</evidence>
<evidence type="ECO:0000313" key="14">
    <source>
        <dbReference type="Proteomes" id="UP001145087"/>
    </source>
</evidence>
<feature type="transmembrane region" description="Helical" evidence="12">
    <location>
        <begin position="273"/>
        <end position="298"/>
    </location>
</feature>
<evidence type="ECO:0000256" key="6">
    <source>
        <dbReference type="ARBA" id="ARBA00022989"/>
    </source>
</evidence>
<evidence type="ECO:0000256" key="5">
    <source>
        <dbReference type="ARBA" id="ARBA00022692"/>
    </source>
</evidence>
<comment type="similarity">
    <text evidence="2 11">Belongs to the sodium:solute symporter (SSF) (TC 2.A.21) family.</text>
</comment>
<keyword evidence="8" id="KW-0406">Ion transport</keyword>
<dbReference type="PANTHER" id="PTHR42985">
    <property type="entry name" value="SODIUM-COUPLED MONOCARBOXYLATE TRANSPORTER"/>
    <property type="match status" value="1"/>
</dbReference>
<feature type="transmembrane region" description="Helical" evidence="12">
    <location>
        <begin position="48"/>
        <end position="68"/>
    </location>
</feature>
<evidence type="ECO:0000256" key="3">
    <source>
        <dbReference type="ARBA" id="ARBA00022448"/>
    </source>
</evidence>
<feature type="transmembrane region" description="Helical" evidence="12">
    <location>
        <begin position="187"/>
        <end position="205"/>
    </location>
</feature>
<dbReference type="InterPro" id="IPR051163">
    <property type="entry name" value="Sodium:Solute_Symporter_SSF"/>
</dbReference>
<dbReference type="CDD" id="cd11495">
    <property type="entry name" value="SLC5sbd_NIS-like_u3"/>
    <property type="match status" value="1"/>
</dbReference>
<feature type="transmembrane region" description="Helical" evidence="12">
    <location>
        <begin position="80"/>
        <end position="102"/>
    </location>
</feature>
<reference evidence="13" key="1">
    <citation type="submission" date="2022-11" db="EMBL/GenBank/DDBJ databases">
        <title>Marilongibacter aestuarii gen. nov., sp. nov., isolated from tidal flat sediment.</title>
        <authorList>
            <person name="Jiayan W."/>
        </authorList>
    </citation>
    <scope>NUCLEOTIDE SEQUENCE</scope>
    <source>
        <strain evidence="13">Z1-6</strain>
    </source>
</reference>
<evidence type="ECO:0000256" key="10">
    <source>
        <dbReference type="ARBA" id="ARBA00023201"/>
    </source>
</evidence>
<dbReference type="EMBL" id="JAPOHD010000030">
    <property type="protein sequence ID" value="MCY1721976.1"/>
    <property type="molecule type" value="Genomic_DNA"/>
</dbReference>
<feature type="transmembrane region" description="Helical" evidence="12">
    <location>
        <begin position="478"/>
        <end position="499"/>
    </location>
</feature>
<dbReference type="Proteomes" id="UP001145087">
    <property type="component" value="Unassembled WGS sequence"/>
</dbReference>
<dbReference type="PROSITE" id="PS50283">
    <property type="entry name" value="NA_SOLUT_SYMP_3"/>
    <property type="match status" value="1"/>
</dbReference>
<accession>A0A9X3FB29</accession>
<sequence>MDKAVSLHIIDYSIIIATFVVSIAVGLRFSKRQKDTGNYFKASGKIPSWAIGMSILATLISSVTFLAYPGEGYSSNWIRLVQGLMVPLVLVFIVGIIVPLFRKVIRLSAYEYFEKRFGFIARLYASLGFVLNHFAKMGTVFYLISLALSGMTGFSTVNIVLIIGVVVVLITLIGGIEAVIWLDVIQGFMLIVGGVVSLLIILFSVEGGPGAIWQVAMENGRIGFGPFDLEFVNLTFWVMALNGIFYAIQKYGTDQTIIQRYLTAKSDKEAVKASLIGVLLSVPVWALFMFIGTALFAYYKITGSPLPANIRPDEVFPIFIMSKLPVGVIGLILSALIAAAFSSLDSDLNCLSAICLEDYYLRWRPNTSEKKQMQLSRTFIVLAGIGAIAVAMFYIHAGGQGVLGIIFTLYSIFSGGIAGMFLLGIFSRKANKKGIYAGIIASILFTVYALLSSTPVGLGENRILILDFGNLNFNHHKYMIGVYSHLVLMSVGLVASYLFNEKPVDESLTYYGWLKLKQQAKMQNRQ</sequence>
<keyword evidence="14" id="KW-1185">Reference proteome</keyword>